<proteinExistence type="predicted"/>
<reference evidence="2 3" key="1">
    <citation type="submission" date="2017-06" db="EMBL/GenBank/DDBJ databases">
        <title>Genome sequencing of cyanobaciteial culture collection at National Institute for Environmental Studies (NIES).</title>
        <authorList>
            <person name="Hirose Y."/>
            <person name="Shimura Y."/>
            <person name="Fujisawa T."/>
            <person name="Nakamura Y."/>
            <person name="Kawachi M."/>
        </authorList>
    </citation>
    <scope>NUCLEOTIDE SEQUENCE [LARGE SCALE GENOMIC DNA]</scope>
    <source>
        <strain evidence="2 3">NIES-21</strain>
    </source>
</reference>
<gene>
    <name evidence="2" type="ORF">NIES21_01130</name>
</gene>
<accession>A0A1Z4GAN1</accession>
<dbReference type="EMBL" id="AP018174">
    <property type="protein sequence ID" value="BAY14356.1"/>
    <property type="molecule type" value="Genomic_DNA"/>
</dbReference>
<dbReference type="AlphaFoldDB" id="A0A1Z4GAN1"/>
<name>A0A1Z4GAN1_9CYAN</name>
<sequence length="89" mass="10466">MARITISDLYLNNDEQHITELTAWEARTIEAGASTVTIDTSDLLQLQQNINDILQGVSNQLQQQRQQQQQQPNNRYGRRQPYDDYYAYY</sequence>
<keyword evidence="3" id="KW-1185">Reference proteome</keyword>
<feature type="region of interest" description="Disordered" evidence="1">
    <location>
        <begin position="60"/>
        <end position="83"/>
    </location>
</feature>
<dbReference type="OrthoDB" id="490799at2"/>
<evidence type="ECO:0000256" key="1">
    <source>
        <dbReference type="SAM" id="MobiDB-lite"/>
    </source>
</evidence>
<feature type="compositionally biased region" description="Low complexity" evidence="1">
    <location>
        <begin position="60"/>
        <end position="75"/>
    </location>
</feature>
<evidence type="ECO:0000313" key="2">
    <source>
        <dbReference type="EMBL" id="BAY14356.1"/>
    </source>
</evidence>
<organism evidence="2 3">
    <name type="scientific">Anabaenopsis circularis NIES-21</name>
    <dbReference type="NCBI Taxonomy" id="1085406"/>
    <lineage>
        <taxon>Bacteria</taxon>
        <taxon>Bacillati</taxon>
        <taxon>Cyanobacteriota</taxon>
        <taxon>Cyanophyceae</taxon>
        <taxon>Nostocales</taxon>
        <taxon>Nodulariaceae</taxon>
        <taxon>Anabaenopsis</taxon>
    </lineage>
</organism>
<protein>
    <submittedName>
        <fullName evidence="2">Uncharacterized protein</fullName>
    </submittedName>
</protein>
<evidence type="ECO:0000313" key="3">
    <source>
        <dbReference type="Proteomes" id="UP000218287"/>
    </source>
</evidence>
<dbReference type="Proteomes" id="UP000218287">
    <property type="component" value="Chromosome"/>
</dbReference>